<dbReference type="Proteomes" id="UP000805704">
    <property type="component" value="Chromosome 20"/>
</dbReference>
<comment type="caution">
    <text evidence="1">The sequence shown here is derived from an EMBL/GenBank/DDBJ whole genome shotgun (WGS) entry which is preliminary data.</text>
</comment>
<dbReference type="EMBL" id="CM024808">
    <property type="protein sequence ID" value="KAG8006454.1"/>
    <property type="molecule type" value="Genomic_DNA"/>
</dbReference>
<evidence type="ECO:0000313" key="1">
    <source>
        <dbReference type="EMBL" id="KAG8006454.1"/>
    </source>
</evidence>
<protein>
    <submittedName>
        <fullName evidence="1">Uncharacterized protein</fullName>
    </submittedName>
</protein>
<sequence length="116" mass="13205">MISSSVLPVMFTRCFPLPSLLQDARFQRDHRTNQRPIPRAPMACLSFQMEIEGQVYSFRRQSEVEGGGIRGPQQHPTSPGEHRTHHRKRLCRKSPESFACIPLLAQGRVCFGFGIL</sequence>
<organism evidence="1 2">
    <name type="scientific">Nibea albiflora</name>
    <name type="common">Yellow drum</name>
    <name type="synonym">Corvina albiflora</name>
    <dbReference type="NCBI Taxonomy" id="240163"/>
    <lineage>
        <taxon>Eukaryota</taxon>
        <taxon>Metazoa</taxon>
        <taxon>Chordata</taxon>
        <taxon>Craniata</taxon>
        <taxon>Vertebrata</taxon>
        <taxon>Euteleostomi</taxon>
        <taxon>Actinopterygii</taxon>
        <taxon>Neopterygii</taxon>
        <taxon>Teleostei</taxon>
        <taxon>Neoteleostei</taxon>
        <taxon>Acanthomorphata</taxon>
        <taxon>Eupercaria</taxon>
        <taxon>Sciaenidae</taxon>
        <taxon>Nibea</taxon>
    </lineage>
</organism>
<gene>
    <name evidence="1" type="ORF">GBF38_001044</name>
</gene>
<evidence type="ECO:0000313" key="2">
    <source>
        <dbReference type="Proteomes" id="UP000805704"/>
    </source>
</evidence>
<accession>A0ACB7EX17</accession>
<keyword evidence="2" id="KW-1185">Reference proteome</keyword>
<name>A0ACB7EX17_NIBAL</name>
<proteinExistence type="predicted"/>
<reference evidence="1" key="1">
    <citation type="submission" date="2020-04" db="EMBL/GenBank/DDBJ databases">
        <title>A chromosome-scale assembly and high-density genetic map of the yellow drum (Nibea albiflora) genome.</title>
        <authorList>
            <person name="Xu D."/>
            <person name="Zhang W."/>
            <person name="Chen R."/>
            <person name="Tan P."/>
            <person name="Wang L."/>
            <person name="Song H."/>
            <person name="Tian L."/>
            <person name="Zhu Q."/>
            <person name="Wang B."/>
        </authorList>
    </citation>
    <scope>NUCLEOTIDE SEQUENCE</scope>
    <source>
        <strain evidence="1">ZJHYS-2018</strain>
    </source>
</reference>